<evidence type="ECO:0000256" key="6">
    <source>
        <dbReference type="SAM" id="Phobius"/>
    </source>
</evidence>
<organism evidence="9 10">
    <name type="scientific">Dactylosporangium darangshiense</name>
    <dbReference type="NCBI Taxonomy" id="579108"/>
    <lineage>
        <taxon>Bacteria</taxon>
        <taxon>Bacillati</taxon>
        <taxon>Actinomycetota</taxon>
        <taxon>Actinomycetes</taxon>
        <taxon>Micromonosporales</taxon>
        <taxon>Micromonosporaceae</taxon>
        <taxon>Dactylosporangium</taxon>
    </lineage>
</organism>
<dbReference type="InterPro" id="IPR024320">
    <property type="entry name" value="LPG_synthase_C"/>
</dbReference>
<keyword evidence="2" id="KW-1003">Cell membrane</keyword>
<comment type="caution">
    <text evidence="9">The sequence shown here is derived from an EMBL/GenBank/DDBJ whole genome shotgun (WGS) entry which is preliminary data.</text>
</comment>
<dbReference type="PANTHER" id="PTHR34697:SF2">
    <property type="entry name" value="PHOSPHATIDYLGLYCEROL LYSYLTRANSFERASE"/>
    <property type="match status" value="1"/>
</dbReference>
<feature type="transmembrane region" description="Helical" evidence="6">
    <location>
        <begin position="433"/>
        <end position="450"/>
    </location>
</feature>
<feature type="transmembrane region" description="Helical" evidence="6">
    <location>
        <begin position="497"/>
        <end position="517"/>
    </location>
</feature>
<feature type="transmembrane region" description="Helical" evidence="6">
    <location>
        <begin position="523"/>
        <end position="540"/>
    </location>
</feature>
<reference evidence="10" key="1">
    <citation type="journal article" date="2019" name="Int. J. Syst. Evol. Microbiol.">
        <title>The Global Catalogue of Microorganisms (GCM) 10K type strain sequencing project: providing services to taxonomists for standard genome sequencing and annotation.</title>
        <authorList>
            <consortium name="The Broad Institute Genomics Platform"/>
            <consortium name="The Broad Institute Genome Sequencing Center for Infectious Disease"/>
            <person name="Wu L."/>
            <person name="Ma J."/>
        </authorList>
    </citation>
    <scope>NUCLEOTIDE SEQUENCE [LARGE SCALE GENOMIC DNA]</scope>
    <source>
        <strain evidence="10">JCM 17441</strain>
    </source>
</reference>
<dbReference type="SUPFAM" id="SSF56300">
    <property type="entry name" value="Metallo-dependent phosphatases"/>
    <property type="match status" value="1"/>
</dbReference>
<evidence type="ECO:0000313" key="10">
    <source>
        <dbReference type="Proteomes" id="UP001500620"/>
    </source>
</evidence>
<name>A0ABP8D9L8_9ACTN</name>
<feature type="domain" description="Phosphatidylglycerol lysyltransferase C-terminal" evidence="8">
    <location>
        <begin position="647"/>
        <end position="943"/>
    </location>
</feature>
<evidence type="ECO:0000259" key="7">
    <source>
        <dbReference type="Pfam" id="PF00149"/>
    </source>
</evidence>
<proteinExistence type="predicted"/>
<dbReference type="InterPro" id="IPR051211">
    <property type="entry name" value="PG_lysyltransferase"/>
</dbReference>
<dbReference type="Pfam" id="PF00149">
    <property type="entry name" value="Metallophos"/>
    <property type="match status" value="1"/>
</dbReference>
<dbReference type="Gene3D" id="3.60.21.10">
    <property type="match status" value="1"/>
</dbReference>
<dbReference type="InterPro" id="IPR029052">
    <property type="entry name" value="Metallo-depent_PP-like"/>
</dbReference>
<feature type="domain" description="Calcineurin-like phosphoesterase" evidence="7">
    <location>
        <begin position="18"/>
        <end position="169"/>
    </location>
</feature>
<keyword evidence="3 6" id="KW-0812">Transmembrane</keyword>
<feature type="transmembrane region" description="Helical" evidence="6">
    <location>
        <begin position="248"/>
        <end position="275"/>
    </location>
</feature>
<keyword evidence="4 6" id="KW-1133">Transmembrane helix</keyword>
<dbReference type="RefSeq" id="WP_345128345.1">
    <property type="nucleotide sequence ID" value="NZ_BAABAT010000009.1"/>
</dbReference>
<gene>
    <name evidence="9" type="ORF">GCM10022255_038100</name>
</gene>
<keyword evidence="5 6" id="KW-0472">Membrane</keyword>
<accession>A0ABP8D9L8</accession>
<feature type="transmembrane region" description="Helical" evidence="6">
    <location>
        <begin position="470"/>
        <end position="490"/>
    </location>
</feature>
<feature type="transmembrane region" description="Helical" evidence="6">
    <location>
        <begin position="214"/>
        <end position="236"/>
    </location>
</feature>
<evidence type="ECO:0008006" key="11">
    <source>
        <dbReference type="Google" id="ProtNLM"/>
    </source>
</evidence>
<evidence type="ECO:0000256" key="4">
    <source>
        <dbReference type="ARBA" id="ARBA00022989"/>
    </source>
</evidence>
<feature type="transmembrane region" description="Helical" evidence="6">
    <location>
        <begin position="552"/>
        <end position="572"/>
    </location>
</feature>
<evidence type="ECO:0000259" key="8">
    <source>
        <dbReference type="Pfam" id="PF09924"/>
    </source>
</evidence>
<keyword evidence="10" id="KW-1185">Reference proteome</keyword>
<protein>
    <recommendedName>
        <fullName evidence="11">DUF2156 domain-containing protein</fullName>
    </recommendedName>
</protein>
<evidence type="ECO:0000256" key="2">
    <source>
        <dbReference type="ARBA" id="ARBA00022475"/>
    </source>
</evidence>
<dbReference type="EMBL" id="BAABAT010000009">
    <property type="protein sequence ID" value="GAA4250268.1"/>
    <property type="molecule type" value="Genomic_DNA"/>
</dbReference>
<evidence type="ECO:0000313" key="9">
    <source>
        <dbReference type="EMBL" id="GAA4250268.1"/>
    </source>
</evidence>
<dbReference type="InterPro" id="IPR004843">
    <property type="entry name" value="Calcineurin-like_PHP"/>
</dbReference>
<evidence type="ECO:0000256" key="3">
    <source>
        <dbReference type="ARBA" id="ARBA00022692"/>
    </source>
</evidence>
<evidence type="ECO:0000256" key="5">
    <source>
        <dbReference type="ARBA" id="ARBA00023136"/>
    </source>
</evidence>
<sequence length="977" mass="104688">MTEVPDRLTQQLGPDAALLVCSDLHLAGKPTPATRLMEYDLVARLRAWDGPGALVFNGDTFELWGEPEESVRDALDAHPALAGAVREFADGPGRHVVVVVGNHDAPIAWDDDSATALAERLGARCALSADLVFDAPAGRRTVRCEHGHDFDPANRFADPRNPLDSPLGQHIVQEVLPEVRRTPLLADIGSLADPNAIGRFFASRLVYRELGRRLWWLAVPIALTVLLHAPASVRLMSRSVAAVRLERWAALTAVGVVAQAVLLLALAGLAARMLYRTMAGSRFGPRGAKLNATPKAAAAALCGDGPDTIAGLITGHTHQPELAAVGGGFYANSGSGTRQVEMRAGRWFLPPVFLATLRRCWVEVDVEHDLRVRLVVAESTAGEATWLERLVMRRAVTLPPEPTVVAQLPGAAGWPIGEEALAARSRAARVRNLAALLVAGVAVVGVLSAVTPPLPRRFGALLDVLPVAAAQAAATNVVFVSTALLLVAWGLRRGRRLAWAVAVVLLAGSALLHLLKGLDVEEALLALVVAGWLASQRAAFPTHPDRHQARRAAIVLAAGAVFVIVVSAVLVATAGVRGTDESTAEAVAEMLAGEDRPPLPDASRLMAPALLAAGLCLLCVVAGLLLRPRRRAPSSPAEHRADLERARRIVAEHGGDTLGYFALREDKSWFFTGDCVVAYDIREGVCLVSPDPIGPPEQHADAWAQFGAFADRNGWPVTVVGASEAWLPIYRAAGMHPAYLGDEAIVDCAAFSLDGRSMKSLRGSYNRVRKSGYTVRFHDPARLDPTLAAQLRELSAQSRQGGVERGFSMTLSRLFDPADAGLLLAVAYDPDGRPAGFCHWIPAADIAGWSLDLMRRATDRELPNGLTDFVVVETILHLKARGEWGLGLNFAVMRAVLAGERGRGGLSDLQRRVLHRLGDGTQMETLWRYNDKYQPLWRPRFVVLGDLASAPQQTLAIACAEGVTEIPVVGRLTARHG</sequence>
<evidence type="ECO:0000256" key="1">
    <source>
        <dbReference type="ARBA" id="ARBA00004651"/>
    </source>
</evidence>
<dbReference type="InterPro" id="IPR036259">
    <property type="entry name" value="MFS_trans_sf"/>
</dbReference>
<dbReference type="SUPFAM" id="SSF103473">
    <property type="entry name" value="MFS general substrate transporter"/>
    <property type="match status" value="1"/>
</dbReference>
<comment type="subcellular location">
    <subcellularLocation>
        <location evidence="1">Cell membrane</location>
        <topology evidence="1">Multi-pass membrane protein</topology>
    </subcellularLocation>
</comment>
<dbReference type="Pfam" id="PF09924">
    <property type="entry name" value="LPG_synthase_C"/>
    <property type="match status" value="1"/>
</dbReference>
<feature type="transmembrane region" description="Helical" evidence="6">
    <location>
        <begin position="605"/>
        <end position="626"/>
    </location>
</feature>
<dbReference type="Proteomes" id="UP001500620">
    <property type="component" value="Unassembled WGS sequence"/>
</dbReference>
<dbReference type="PANTHER" id="PTHR34697">
    <property type="entry name" value="PHOSPHATIDYLGLYCEROL LYSYLTRANSFERASE"/>
    <property type="match status" value="1"/>
</dbReference>